<sequence>MLFPTLSLIEPPGFRFSNFNKRSHFPVSILLTLTIGVFPMLSKMSLCRFIFLDSFFSIVFTFIFKNLWFIKFIEIFCDWIFFGFFLFCRHDFMKDACRLLLLEARFYLDPKHKKDLSHLH</sequence>
<protein>
    <submittedName>
        <fullName evidence="2">Uncharacterized protein</fullName>
    </submittedName>
</protein>
<keyword evidence="1" id="KW-0472">Membrane</keyword>
<name>Q4PK60_9BACT</name>
<proteinExistence type="predicted"/>
<reference evidence="2" key="1">
    <citation type="journal article" date="2005" name="PLoS Biol.">
        <title>New insights into metabolic properties of marine bacteria encoding proteorhodopsins.</title>
        <authorList>
            <person name="Sabehi G."/>
            <person name="Loy A."/>
            <person name="Jung K.H."/>
            <person name="Partha R."/>
            <person name="Spudich J.L."/>
            <person name="Isaacson T."/>
            <person name="Hirschberg J."/>
            <person name="Wagner M."/>
            <person name="Beja O."/>
        </authorList>
    </citation>
    <scope>NUCLEOTIDE SEQUENCE</scope>
</reference>
<dbReference type="EMBL" id="DQ077554">
    <property type="protein sequence ID" value="AAY82686.1"/>
    <property type="molecule type" value="Genomic_DNA"/>
</dbReference>
<feature type="transmembrane region" description="Helical" evidence="1">
    <location>
        <begin position="69"/>
        <end position="88"/>
    </location>
</feature>
<organism evidence="2">
    <name type="scientific">uncultured bacterium MedeBAC49C08</name>
    <dbReference type="NCBI Taxonomy" id="332274"/>
    <lineage>
        <taxon>Bacteria</taxon>
        <taxon>environmental samples</taxon>
    </lineage>
</organism>
<evidence type="ECO:0000256" key="1">
    <source>
        <dbReference type="SAM" id="Phobius"/>
    </source>
</evidence>
<keyword evidence="1" id="KW-0812">Transmembrane</keyword>
<accession>Q4PK60</accession>
<keyword evidence="1" id="KW-1133">Transmembrane helix</keyword>
<evidence type="ECO:0000313" key="2">
    <source>
        <dbReference type="EMBL" id="AAY82686.1"/>
    </source>
</evidence>
<dbReference type="AlphaFoldDB" id="Q4PK60"/>
<feature type="transmembrane region" description="Helical" evidence="1">
    <location>
        <begin position="23"/>
        <end position="41"/>
    </location>
</feature>